<dbReference type="CDD" id="cd02440">
    <property type="entry name" value="AdoMet_MTases"/>
    <property type="match status" value="1"/>
</dbReference>
<dbReference type="GO" id="GO:0032259">
    <property type="term" value="P:methylation"/>
    <property type="evidence" value="ECO:0007669"/>
    <property type="project" value="UniProtKB-KW"/>
</dbReference>
<name>A0ABT5SZU7_9PSEU</name>
<evidence type="ECO:0000313" key="2">
    <source>
        <dbReference type="EMBL" id="MDD7968382.1"/>
    </source>
</evidence>
<dbReference type="Pfam" id="PF08241">
    <property type="entry name" value="Methyltransf_11"/>
    <property type="match status" value="1"/>
</dbReference>
<gene>
    <name evidence="2" type="ORF">PGB27_23820</name>
</gene>
<dbReference type="InterPro" id="IPR029063">
    <property type="entry name" value="SAM-dependent_MTases_sf"/>
</dbReference>
<sequence>MLPFGDEGARRIQLVYATPDVVRQREQVLALLRPLPGEDVLDVGSGPGFLVRSIAEAVGLDGSVRGIDPSTAMNAVAAEHCADLRWVGIDEGGAEALPYADGSFDAVVSTQVYEYVADVPGALREVHRVLRPGGRVVVLDTDWDSVVWHAADRDLHRRVMTAWDEHLVDPYLPRVLPGLLERAGFDVAERALVPLFNPVLAEDTYSAHTMVTIADYVTGRHGLTAQDAARWTADLRSRGTDYLFSVNRYCFVATARSGD</sequence>
<reference evidence="2 3" key="1">
    <citation type="submission" date="2023-02" db="EMBL/GenBank/DDBJ databases">
        <title>Genome sequencing required for Actinomycetospora new species description.</title>
        <authorList>
            <person name="Saimee Y."/>
            <person name="Duangmal K."/>
        </authorList>
    </citation>
    <scope>NUCLEOTIDE SEQUENCE [LARGE SCALE GENOMIC DNA]</scope>
    <source>
        <strain evidence="2 3">DW7H6</strain>
    </source>
</reference>
<dbReference type="GO" id="GO:0008168">
    <property type="term" value="F:methyltransferase activity"/>
    <property type="evidence" value="ECO:0007669"/>
    <property type="project" value="UniProtKB-KW"/>
</dbReference>
<keyword evidence="3" id="KW-1185">Reference proteome</keyword>
<dbReference type="Proteomes" id="UP001300763">
    <property type="component" value="Unassembled WGS sequence"/>
</dbReference>
<feature type="domain" description="Methyltransferase type 11" evidence="1">
    <location>
        <begin position="41"/>
        <end position="138"/>
    </location>
</feature>
<proteinExistence type="predicted"/>
<protein>
    <submittedName>
        <fullName evidence="2">Methyltransferase domain-containing protein</fullName>
    </submittedName>
</protein>
<dbReference type="PANTHER" id="PTHR42912">
    <property type="entry name" value="METHYLTRANSFERASE"/>
    <property type="match status" value="1"/>
</dbReference>
<dbReference type="InterPro" id="IPR013216">
    <property type="entry name" value="Methyltransf_11"/>
</dbReference>
<dbReference type="InterPro" id="IPR050508">
    <property type="entry name" value="Methyltransf_Superfamily"/>
</dbReference>
<evidence type="ECO:0000313" key="3">
    <source>
        <dbReference type="Proteomes" id="UP001300763"/>
    </source>
</evidence>
<keyword evidence="2" id="KW-0489">Methyltransferase</keyword>
<dbReference type="RefSeq" id="WP_274202915.1">
    <property type="nucleotide sequence ID" value="NZ_JAQZAO010000012.1"/>
</dbReference>
<dbReference type="Gene3D" id="3.40.50.150">
    <property type="entry name" value="Vaccinia Virus protein VP39"/>
    <property type="match status" value="1"/>
</dbReference>
<comment type="caution">
    <text evidence="2">The sequence shown here is derived from an EMBL/GenBank/DDBJ whole genome shotgun (WGS) entry which is preliminary data.</text>
</comment>
<keyword evidence="2" id="KW-0808">Transferase</keyword>
<dbReference type="SUPFAM" id="SSF53335">
    <property type="entry name" value="S-adenosyl-L-methionine-dependent methyltransferases"/>
    <property type="match status" value="1"/>
</dbReference>
<dbReference type="EMBL" id="JAQZAO010000012">
    <property type="protein sequence ID" value="MDD7968382.1"/>
    <property type="molecule type" value="Genomic_DNA"/>
</dbReference>
<accession>A0ABT5SZU7</accession>
<organism evidence="2 3">
    <name type="scientific">Actinomycetospora lemnae</name>
    <dbReference type="NCBI Taxonomy" id="3019891"/>
    <lineage>
        <taxon>Bacteria</taxon>
        <taxon>Bacillati</taxon>
        <taxon>Actinomycetota</taxon>
        <taxon>Actinomycetes</taxon>
        <taxon>Pseudonocardiales</taxon>
        <taxon>Pseudonocardiaceae</taxon>
        <taxon>Actinomycetospora</taxon>
    </lineage>
</organism>
<evidence type="ECO:0000259" key="1">
    <source>
        <dbReference type="Pfam" id="PF08241"/>
    </source>
</evidence>